<feature type="binding site" evidence="5">
    <location>
        <position position="79"/>
    </location>
    <ligand>
        <name>Mg(2+)</name>
        <dbReference type="ChEBI" id="CHEBI:18420"/>
    </ligand>
</feature>
<evidence type="ECO:0000256" key="3">
    <source>
        <dbReference type="ARBA" id="ARBA00023134"/>
    </source>
</evidence>
<feature type="binding site" evidence="5">
    <location>
        <position position="62"/>
    </location>
    <ligand>
        <name>Mg(2+)</name>
        <dbReference type="ChEBI" id="CHEBI:18420"/>
    </ligand>
</feature>
<keyword evidence="3 4" id="KW-0342">GTP-binding</keyword>
<dbReference type="AlphaFoldDB" id="A0A2K3DQY2"/>
<dbReference type="PRINTS" id="PR00328">
    <property type="entry name" value="SAR1GTPBP"/>
</dbReference>
<accession>A0A2K3DQY2</accession>
<proteinExistence type="inferred from homology"/>
<dbReference type="Pfam" id="PF00025">
    <property type="entry name" value="Arf"/>
    <property type="match status" value="1"/>
</dbReference>
<dbReference type="GeneID" id="5716967"/>
<evidence type="ECO:0000313" key="8">
    <source>
        <dbReference type="Proteomes" id="UP000006906"/>
    </source>
</evidence>
<dbReference type="GO" id="GO:0003924">
    <property type="term" value="F:GTPase activity"/>
    <property type="evidence" value="ECO:0007669"/>
    <property type="project" value="InterPro"/>
</dbReference>
<dbReference type="PROSITE" id="PS51417">
    <property type="entry name" value="ARF"/>
    <property type="match status" value="1"/>
</dbReference>
<evidence type="ECO:0000256" key="5">
    <source>
        <dbReference type="PIRSR" id="PIRSR606689-2"/>
    </source>
</evidence>
<dbReference type="OrthoDB" id="14717at2759"/>
<dbReference type="GO" id="GO:0005525">
    <property type="term" value="F:GTP binding"/>
    <property type="evidence" value="ECO:0007669"/>
    <property type="project" value="UniProtKB-KW"/>
</dbReference>
<feature type="compositionally biased region" description="Basic and acidic residues" evidence="6">
    <location>
        <begin position="226"/>
        <end position="277"/>
    </location>
</feature>
<keyword evidence="2 4" id="KW-0547">Nucleotide-binding</keyword>
<dbReference type="PANTHER" id="PTHR46090">
    <property type="entry name" value="ADP-RIBOSYLATION FACTOR-LIKE PROTEIN 13B"/>
    <property type="match status" value="1"/>
</dbReference>
<dbReference type="InterPro" id="IPR027417">
    <property type="entry name" value="P-loop_NTPase"/>
</dbReference>
<organism evidence="7 8">
    <name type="scientific">Chlamydomonas reinhardtii</name>
    <name type="common">Chlamydomonas smithii</name>
    <dbReference type="NCBI Taxonomy" id="3055"/>
    <lineage>
        <taxon>Eukaryota</taxon>
        <taxon>Viridiplantae</taxon>
        <taxon>Chlorophyta</taxon>
        <taxon>core chlorophytes</taxon>
        <taxon>Chlorophyceae</taxon>
        <taxon>CS clade</taxon>
        <taxon>Chlamydomonadales</taxon>
        <taxon>Chlamydomonadaceae</taxon>
        <taxon>Chlamydomonas</taxon>
    </lineage>
</organism>
<keyword evidence="5" id="KW-0479">Metal-binding</keyword>
<feature type="binding site" evidence="4">
    <location>
        <begin position="157"/>
        <end position="160"/>
    </location>
    <ligand>
        <name>GTP</name>
        <dbReference type="ChEBI" id="CHEBI:37565"/>
    </ligand>
</feature>
<comment type="similarity">
    <text evidence="1">Belongs to the small GTPase superfamily. Arf family.</text>
</comment>
<dbReference type="InParanoid" id="A0A2K3DQY2"/>
<gene>
    <name evidence="7" type="ORF">CHLRE_06g301050v5</name>
</gene>
<dbReference type="NCBIfam" id="TIGR00231">
    <property type="entry name" value="small_GTP"/>
    <property type="match status" value="1"/>
</dbReference>
<protein>
    <recommendedName>
        <fullName evidence="9">ADP-ribosylation factor-like protein 13B</fullName>
    </recommendedName>
</protein>
<dbReference type="FunFam" id="3.40.50.300:FF:001166">
    <property type="entry name" value="ADP-ribosylation factor D"/>
    <property type="match status" value="1"/>
</dbReference>
<evidence type="ECO:0000313" key="7">
    <source>
        <dbReference type="EMBL" id="PNW82955.1"/>
    </source>
</evidence>
<feature type="compositionally biased region" description="Low complexity" evidence="6">
    <location>
        <begin position="410"/>
        <end position="473"/>
    </location>
</feature>
<evidence type="ECO:0000256" key="6">
    <source>
        <dbReference type="SAM" id="MobiDB-lite"/>
    </source>
</evidence>
<dbReference type="STRING" id="3055.A0A2K3DQY2"/>
<keyword evidence="5" id="KW-0460">Magnesium</keyword>
<feature type="binding site" evidence="4">
    <location>
        <position position="101"/>
    </location>
    <ligand>
        <name>GTP</name>
        <dbReference type="ChEBI" id="CHEBI:37565"/>
    </ligand>
</feature>
<dbReference type="KEGG" id="cre:CHLRE_06g301050v5"/>
<name>A0A2K3DQY2_CHLRE</name>
<sequence>MASDGQHFGCPLGAIVQSYAIYSSDIFNPMFGLLVNFYRFCRKKTERKITIALLGLDNAGKTTLLNSIQGEVDRDTTPTFGFNSTTLNEGKYKIEVFDLGGGKNIRGVWKKYLAEVHAIVYVVDAADPGRFEESKMTMAEVLENQFMRDKPICIFANKQDLPTAAPAAEVVKGLGLATCRNSHNVFPCTAKMPAGQDVDHRLRDGLKWLVGTVDREFGRLDPRVQTEAEEVRQEEARKKKEREERLRKQREERLRQQKEEEERAREVEKENELHDGKAPSLLAAGGGVVGAAAAGVNGVMVDEQQELRPPGQHQEAPEALGLHNGLALGLPHTIESPGKFPPPPRRPLEAHPASDLRLVAPDQGVSSASGGPGLGAMPSGSHGGGGVPPQPASLPHVRAALPPLPPSAPQPSDAGVGSSGSASRHPGAHSSSAAAPPNVASGAAAEDGPEPDAAGTAAGEAGSGSVFAPRPASAGGGGPGSRGSGSGMTPDARELGSGGVESGEGTPARLRAGAQQASDGGHGNSKGSFSLVHTSNKVVPVAPDLRAGIPGAPNDA</sequence>
<dbReference type="Gene3D" id="3.40.50.300">
    <property type="entry name" value="P-loop containing nucleotide triphosphate hydrolases"/>
    <property type="match status" value="1"/>
</dbReference>
<evidence type="ECO:0000256" key="2">
    <source>
        <dbReference type="ARBA" id="ARBA00022741"/>
    </source>
</evidence>
<dbReference type="SMART" id="SM00178">
    <property type="entry name" value="SAR"/>
    <property type="match status" value="1"/>
</dbReference>
<evidence type="ECO:0000256" key="4">
    <source>
        <dbReference type="PIRSR" id="PIRSR606689-1"/>
    </source>
</evidence>
<dbReference type="SUPFAM" id="SSF52540">
    <property type="entry name" value="P-loop containing nucleoside triphosphate hydrolases"/>
    <property type="match status" value="1"/>
</dbReference>
<evidence type="ECO:0008006" key="9">
    <source>
        <dbReference type="Google" id="ProtNLM"/>
    </source>
</evidence>
<dbReference type="PANTHER" id="PTHR46090:SF2">
    <property type="entry name" value="ADP-RIBOSYLATION FACTOR-LIKE PROTEIN 13B"/>
    <property type="match status" value="1"/>
</dbReference>
<dbReference type="Proteomes" id="UP000006906">
    <property type="component" value="Chromosome 6"/>
</dbReference>
<keyword evidence="8" id="KW-1185">Reference proteome</keyword>
<dbReference type="CDD" id="cd00878">
    <property type="entry name" value="Arf_Arl"/>
    <property type="match status" value="1"/>
</dbReference>
<evidence type="ECO:0000256" key="1">
    <source>
        <dbReference type="ARBA" id="ARBA00010290"/>
    </source>
</evidence>
<dbReference type="Gramene" id="PNW82955">
    <property type="protein sequence ID" value="PNW82955"/>
    <property type="gene ID" value="CHLRE_06g301050v5"/>
</dbReference>
<reference evidence="7 8" key="1">
    <citation type="journal article" date="2007" name="Science">
        <title>The Chlamydomonas genome reveals the evolution of key animal and plant functions.</title>
        <authorList>
            <person name="Merchant S.S."/>
            <person name="Prochnik S.E."/>
            <person name="Vallon O."/>
            <person name="Harris E.H."/>
            <person name="Karpowicz S.J."/>
            <person name="Witman G.B."/>
            <person name="Terry A."/>
            <person name="Salamov A."/>
            <person name="Fritz-Laylin L.K."/>
            <person name="Marechal-Drouard L."/>
            <person name="Marshall W.F."/>
            <person name="Qu L.H."/>
            <person name="Nelson D.R."/>
            <person name="Sanderfoot A.A."/>
            <person name="Spalding M.H."/>
            <person name="Kapitonov V.V."/>
            <person name="Ren Q."/>
            <person name="Ferris P."/>
            <person name="Lindquist E."/>
            <person name="Shapiro H."/>
            <person name="Lucas S.M."/>
            <person name="Grimwood J."/>
            <person name="Schmutz J."/>
            <person name="Cardol P."/>
            <person name="Cerutti H."/>
            <person name="Chanfreau G."/>
            <person name="Chen C.L."/>
            <person name="Cognat V."/>
            <person name="Croft M.T."/>
            <person name="Dent R."/>
            <person name="Dutcher S."/>
            <person name="Fernandez E."/>
            <person name="Fukuzawa H."/>
            <person name="Gonzalez-Ballester D."/>
            <person name="Gonzalez-Halphen D."/>
            <person name="Hallmann A."/>
            <person name="Hanikenne M."/>
            <person name="Hippler M."/>
            <person name="Inwood W."/>
            <person name="Jabbari K."/>
            <person name="Kalanon M."/>
            <person name="Kuras R."/>
            <person name="Lefebvre P.A."/>
            <person name="Lemaire S.D."/>
            <person name="Lobanov A.V."/>
            <person name="Lohr M."/>
            <person name="Manuell A."/>
            <person name="Meier I."/>
            <person name="Mets L."/>
            <person name="Mittag M."/>
            <person name="Mittelmeier T."/>
            <person name="Moroney J.V."/>
            <person name="Moseley J."/>
            <person name="Napoli C."/>
            <person name="Nedelcu A.M."/>
            <person name="Niyogi K."/>
            <person name="Novoselov S.V."/>
            <person name="Paulsen I.T."/>
            <person name="Pazour G."/>
            <person name="Purton S."/>
            <person name="Ral J.P."/>
            <person name="Riano-Pachon D.M."/>
            <person name="Riekhof W."/>
            <person name="Rymarquis L."/>
            <person name="Schroda M."/>
            <person name="Stern D."/>
            <person name="Umen J."/>
            <person name="Willows R."/>
            <person name="Wilson N."/>
            <person name="Zimmer S.L."/>
            <person name="Allmer J."/>
            <person name="Balk J."/>
            <person name="Bisova K."/>
            <person name="Chen C.J."/>
            <person name="Elias M."/>
            <person name="Gendler K."/>
            <person name="Hauser C."/>
            <person name="Lamb M.R."/>
            <person name="Ledford H."/>
            <person name="Long J.C."/>
            <person name="Minagawa J."/>
            <person name="Page M.D."/>
            <person name="Pan J."/>
            <person name="Pootakham W."/>
            <person name="Roje S."/>
            <person name="Rose A."/>
            <person name="Stahlberg E."/>
            <person name="Terauchi A.M."/>
            <person name="Yang P."/>
            <person name="Ball S."/>
            <person name="Bowler C."/>
            <person name="Dieckmann C.L."/>
            <person name="Gladyshev V.N."/>
            <person name="Green P."/>
            <person name="Jorgensen R."/>
            <person name="Mayfield S."/>
            <person name="Mueller-Roeber B."/>
            <person name="Rajamani S."/>
            <person name="Sayre R.T."/>
            <person name="Brokstein P."/>
            <person name="Dubchak I."/>
            <person name="Goodstein D."/>
            <person name="Hornick L."/>
            <person name="Huang Y.W."/>
            <person name="Jhaveri J."/>
            <person name="Luo Y."/>
            <person name="Martinez D."/>
            <person name="Ngau W.C."/>
            <person name="Otillar B."/>
            <person name="Poliakov A."/>
            <person name="Porter A."/>
            <person name="Szajkowski L."/>
            <person name="Werner G."/>
            <person name="Zhou K."/>
            <person name="Grigoriev I.V."/>
            <person name="Rokhsar D.S."/>
            <person name="Grossman A.R."/>
        </authorList>
    </citation>
    <scope>NUCLEOTIDE SEQUENCE [LARGE SCALE GENOMIC DNA]</scope>
    <source>
        <strain evidence="8">CC-503</strain>
    </source>
</reference>
<dbReference type="RefSeq" id="XP_001691430.2">
    <property type="nucleotide sequence ID" value="XM_001691378.2"/>
</dbReference>
<feature type="region of interest" description="Disordered" evidence="6">
    <location>
        <begin position="329"/>
        <end position="532"/>
    </location>
</feature>
<dbReference type="InterPro" id="IPR006689">
    <property type="entry name" value="Small_GTPase_ARF/SAR"/>
</dbReference>
<feature type="region of interest" description="Disordered" evidence="6">
    <location>
        <begin position="226"/>
        <end position="281"/>
    </location>
</feature>
<dbReference type="EMBL" id="CM008967">
    <property type="protein sequence ID" value="PNW82955.1"/>
    <property type="molecule type" value="Genomic_DNA"/>
</dbReference>
<feature type="binding site" evidence="4">
    <location>
        <begin position="55"/>
        <end position="62"/>
    </location>
    <ligand>
        <name>GTP</name>
        <dbReference type="ChEBI" id="CHEBI:37565"/>
    </ligand>
</feature>
<dbReference type="GO" id="GO:0046872">
    <property type="term" value="F:metal ion binding"/>
    <property type="evidence" value="ECO:0007669"/>
    <property type="project" value="UniProtKB-KW"/>
</dbReference>
<dbReference type="InterPro" id="IPR005225">
    <property type="entry name" value="Small_GTP-bd"/>
</dbReference>
<dbReference type="SMART" id="SM00177">
    <property type="entry name" value="ARF"/>
    <property type="match status" value="1"/>
</dbReference>
<dbReference type="InterPro" id="IPR051995">
    <property type="entry name" value="Ciliary_GTPase"/>
</dbReference>
<feature type="compositionally biased region" description="Gly residues" evidence="6">
    <location>
        <begin position="474"/>
        <end position="486"/>
    </location>
</feature>